<dbReference type="AlphaFoldDB" id="A0A0A9EUU5"/>
<proteinExistence type="predicted"/>
<reference evidence="1" key="2">
    <citation type="journal article" date="2015" name="Data Brief">
        <title>Shoot transcriptome of the giant reed, Arundo donax.</title>
        <authorList>
            <person name="Barrero R.A."/>
            <person name="Guerrero F.D."/>
            <person name="Moolhuijzen P."/>
            <person name="Goolsby J.A."/>
            <person name="Tidwell J."/>
            <person name="Bellgard S.E."/>
            <person name="Bellgard M.I."/>
        </authorList>
    </citation>
    <scope>NUCLEOTIDE SEQUENCE</scope>
    <source>
        <tissue evidence="1">Shoot tissue taken approximately 20 cm above the soil surface</tissue>
    </source>
</reference>
<organism evidence="1">
    <name type="scientific">Arundo donax</name>
    <name type="common">Giant reed</name>
    <name type="synonym">Donax arundinaceus</name>
    <dbReference type="NCBI Taxonomy" id="35708"/>
    <lineage>
        <taxon>Eukaryota</taxon>
        <taxon>Viridiplantae</taxon>
        <taxon>Streptophyta</taxon>
        <taxon>Embryophyta</taxon>
        <taxon>Tracheophyta</taxon>
        <taxon>Spermatophyta</taxon>
        <taxon>Magnoliopsida</taxon>
        <taxon>Liliopsida</taxon>
        <taxon>Poales</taxon>
        <taxon>Poaceae</taxon>
        <taxon>PACMAD clade</taxon>
        <taxon>Arundinoideae</taxon>
        <taxon>Arundineae</taxon>
        <taxon>Arundo</taxon>
    </lineage>
</organism>
<evidence type="ECO:0000313" key="1">
    <source>
        <dbReference type="EMBL" id="JAD99822.1"/>
    </source>
</evidence>
<dbReference type="EMBL" id="GBRH01198073">
    <property type="protein sequence ID" value="JAD99822.1"/>
    <property type="molecule type" value="Transcribed_RNA"/>
</dbReference>
<reference evidence="1" key="1">
    <citation type="submission" date="2014-09" db="EMBL/GenBank/DDBJ databases">
        <authorList>
            <person name="Magalhaes I.L.F."/>
            <person name="Oliveira U."/>
            <person name="Santos F.R."/>
            <person name="Vidigal T.H.D.A."/>
            <person name="Brescovit A.D."/>
            <person name="Santos A.J."/>
        </authorList>
    </citation>
    <scope>NUCLEOTIDE SEQUENCE</scope>
    <source>
        <tissue evidence="1">Shoot tissue taken approximately 20 cm above the soil surface</tissue>
    </source>
</reference>
<protein>
    <submittedName>
        <fullName evidence="1">Uncharacterized protein</fullName>
    </submittedName>
</protein>
<accession>A0A0A9EUU5</accession>
<name>A0A0A9EUU5_ARUDO</name>
<sequence length="32" mass="3535">MTLTSSSCREKMPFVKSPLGKVQLQGLTEKLP</sequence>